<reference evidence="1 2" key="1">
    <citation type="submission" date="2023-06" db="EMBL/GenBank/DDBJ databases">
        <authorList>
            <person name="Oyuntsetseg B."/>
            <person name="Kim S.B."/>
        </authorList>
    </citation>
    <scope>NUCLEOTIDE SEQUENCE [LARGE SCALE GENOMIC DNA]</scope>
    <source>
        <strain evidence="1 2">2-2</strain>
    </source>
</reference>
<evidence type="ECO:0000313" key="1">
    <source>
        <dbReference type="EMBL" id="WIV61036.1"/>
    </source>
</evidence>
<keyword evidence="2" id="KW-1185">Reference proteome</keyword>
<dbReference type="InterPro" id="IPR040871">
    <property type="entry name" value="HopA1"/>
</dbReference>
<evidence type="ECO:0000313" key="2">
    <source>
        <dbReference type="Proteomes" id="UP001227101"/>
    </source>
</evidence>
<dbReference type="Proteomes" id="UP001227101">
    <property type="component" value="Chromosome"/>
</dbReference>
<accession>A0ABY8XZR3</accession>
<gene>
    <name evidence="1" type="ORF">QP939_21760</name>
</gene>
<sequence length="297" mass="31802">MTRLFPAASGSIRTVLDTLRTVEVDHRENRAVVGGRLLRAADPAALRARLATALYDHLHAGESESEAELPGFRDRLAAAVPHRLTRMRGRVRSADVVEVDGVRVRVPAGAAAVGARTTFDIDCRRPHLAPGFFLVDGSPGHGLTSGDHTLRLYLHLVAPDTATAAWHEVLVLLEDLGVPYRAKVGLHLPRRDALVLYLGRDAWPAAPEIVKGLSGIRGLGAAVSAYAHRVADGVAAAWDPADSRPGHRGLSFGEHRSRVIADALLAPGVREDELARSFAAGNVDAARIFRNTTSPNL</sequence>
<organism evidence="1 2">
    <name type="scientific">Amycolatopsis nalaikhensis</name>
    <dbReference type="NCBI Taxonomy" id="715472"/>
    <lineage>
        <taxon>Bacteria</taxon>
        <taxon>Bacillati</taxon>
        <taxon>Actinomycetota</taxon>
        <taxon>Actinomycetes</taxon>
        <taxon>Pseudonocardiales</taxon>
        <taxon>Pseudonocardiaceae</taxon>
        <taxon>Amycolatopsis</taxon>
    </lineage>
</organism>
<name>A0ABY8XZR3_9PSEU</name>
<dbReference type="Pfam" id="PF17914">
    <property type="entry name" value="HopA1"/>
    <property type="match status" value="1"/>
</dbReference>
<dbReference type="RefSeq" id="WP_285458649.1">
    <property type="nucleotide sequence ID" value="NZ_CP127173.1"/>
</dbReference>
<dbReference type="EMBL" id="CP127173">
    <property type="protein sequence ID" value="WIV61036.1"/>
    <property type="molecule type" value="Genomic_DNA"/>
</dbReference>
<protein>
    <submittedName>
        <fullName evidence="1">T3SS effector HopA1 family protein</fullName>
    </submittedName>
</protein>
<proteinExistence type="predicted"/>